<gene>
    <name evidence="2" type="ORF">SNEC2469_LOCUS1454</name>
</gene>
<proteinExistence type="predicted"/>
<name>A0A812J730_9DINO</name>
<evidence type="ECO:0000256" key="1">
    <source>
        <dbReference type="SAM" id="MobiDB-lite"/>
    </source>
</evidence>
<organism evidence="2 3">
    <name type="scientific">Symbiodinium necroappetens</name>
    <dbReference type="NCBI Taxonomy" id="1628268"/>
    <lineage>
        <taxon>Eukaryota</taxon>
        <taxon>Sar</taxon>
        <taxon>Alveolata</taxon>
        <taxon>Dinophyceae</taxon>
        <taxon>Suessiales</taxon>
        <taxon>Symbiodiniaceae</taxon>
        <taxon>Symbiodinium</taxon>
    </lineage>
</organism>
<reference evidence="2" key="1">
    <citation type="submission" date="2021-02" db="EMBL/GenBank/DDBJ databases">
        <authorList>
            <person name="Dougan E. K."/>
            <person name="Rhodes N."/>
            <person name="Thang M."/>
            <person name="Chan C."/>
        </authorList>
    </citation>
    <scope>NUCLEOTIDE SEQUENCE</scope>
</reference>
<sequence>MSVSVPSMCALQTLHKTGWMQIKTYGDENFPIFNVAPKKRTGVERDYEVKPLDPQLKPWLSTILTGLQGGVRNGNSELVVYVANLVTQGVVSAPKVSFLVQSLQSGAANMPNSFVGLVFMPNRACDGRAKTKEQQDEEESEMNKNVAEDDGNDNDGDSNLKVKVEALSALRDFKYNLLVTLQDPARGLEVRTLNMIFEESSIYGQRNAYHECWLVTSTQASTLTRKTIFKRLVIDKIPISYVSECVTEEMVKVEEMRQHLAGTGLIKKVLTALDVNRMHSVIVDLFAHDGWIALAALQLQLENCKVVCAMVAHTDVEHKFCKETWDILRVTVHSLCSCILCDIDSRM</sequence>
<dbReference type="Proteomes" id="UP000601435">
    <property type="component" value="Unassembled WGS sequence"/>
</dbReference>
<dbReference type="OrthoDB" id="436292at2759"/>
<accession>A0A812J730</accession>
<dbReference type="AlphaFoldDB" id="A0A812J730"/>
<protein>
    <submittedName>
        <fullName evidence="2">Uncharacterized protein</fullName>
    </submittedName>
</protein>
<dbReference type="EMBL" id="CAJNJA010005784">
    <property type="protein sequence ID" value="CAE7198548.1"/>
    <property type="molecule type" value="Genomic_DNA"/>
</dbReference>
<comment type="caution">
    <text evidence="2">The sequence shown here is derived from an EMBL/GenBank/DDBJ whole genome shotgun (WGS) entry which is preliminary data.</text>
</comment>
<evidence type="ECO:0000313" key="2">
    <source>
        <dbReference type="EMBL" id="CAE7198548.1"/>
    </source>
</evidence>
<feature type="region of interest" description="Disordered" evidence="1">
    <location>
        <begin position="127"/>
        <end position="158"/>
    </location>
</feature>
<keyword evidence="3" id="KW-1185">Reference proteome</keyword>
<evidence type="ECO:0000313" key="3">
    <source>
        <dbReference type="Proteomes" id="UP000601435"/>
    </source>
</evidence>